<gene>
    <name evidence="13" type="ORF">BJ979_000597</name>
</gene>
<comment type="similarity">
    <text evidence="2">Belongs to the DtxR/MntR family.</text>
</comment>
<dbReference type="GO" id="GO:0046914">
    <property type="term" value="F:transition metal ion binding"/>
    <property type="evidence" value="ECO:0007669"/>
    <property type="project" value="InterPro"/>
</dbReference>
<evidence type="ECO:0000313" key="14">
    <source>
        <dbReference type="Proteomes" id="UP000553888"/>
    </source>
</evidence>
<keyword evidence="14" id="KW-1185">Reference proteome</keyword>
<dbReference type="InterPro" id="IPR022689">
    <property type="entry name" value="Iron_dep_repressor"/>
</dbReference>
<dbReference type="CDD" id="cd00090">
    <property type="entry name" value="HTH_ARSR"/>
    <property type="match status" value="1"/>
</dbReference>
<dbReference type="InterPro" id="IPR001367">
    <property type="entry name" value="Fe_dep_repressor"/>
</dbReference>
<dbReference type="Pfam" id="PF04023">
    <property type="entry name" value="FeoA"/>
    <property type="match status" value="1"/>
</dbReference>
<dbReference type="GO" id="GO:0046983">
    <property type="term" value="F:protein dimerization activity"/>
    <property type="evidence" value="ECO:0007669"/>
    <property type="project" value="InterPro"/>
</dbReference>
<dbReference type="InterPro" id="IPR008988">
    <property type="entry name" value="Transcriptional_repressor_C"/>
</dbReference>
<dbReference type="Gene3D" id="1.10.60.10">
    <property type="entry name" value="Iron dependent repressor, metal binding and dimerisation domain"/>
    <property type="match status" value="1"/>
</dbReference>
<dbReference type="InterPro" id="IPR036388">
    <property type="entry name" value="WH-like_DNA-bd_sf"/>
</dbReference>
<evidence type="ECO:0000256" key="2">
    <source>
        <dbReference type="ARBA" id="ARBA00007871"/>
    </source>
</evidence>
<keyword evidence="5" id="KW-0678">Repressor</keyword>
<evidence type="ECO:0000256" key="7">
    <source>
        <dbReference type="ARBA" id="ARBA00023125"/>
    </source>
</evidence>
<dbReference type="AlphaFoldDB" id="A0A852Y9U0"/>
<evidence type="ECO:0000313" key="13">
    <source>
        <dbReference type="EMBL" id="NYG97971.1"/>
    </source>
</evidence>
<sequence>MTIDAAAARDREPSRMEEDYLTIVWKAYEWPGDRPTTTDLAARLGVTPSTVSANLKKLARDALIEYEPYGSIQLTDAGRAIATKVVRRHRIIETYLVERLGFGWDEVHDEADRLEHAVSDLVLERMDAELGHPAADPHGDPIPGVDGSIPFADAPTLAAVAAGRRVRVLRVADRHPEVLRYLADKGVAVGTELVVVTAMDAVGAMRVRHAPVGDAALAEGEGAAAPGTTDGAELELSAVAAESIRALPL</sequence>
<feature type="domain" description="HTH dtxR-type" evidence="12">
    <location>
        <begin position="14"/>
        <end position="75"/>
    </location>
</feature>
<dbReference type="GO" id="GO:0005737">
    <property type="term" value="C:cytoplasm"/>
    <property type="evidence" value="ECO:0007669"/>
    <property type="project" value="UniProtKB-SubCell"/>
</dbReference>
<dbReference type="Proteomes" id="UP000553888">
    <property type="component" value="Unassembled WGS sequence"/>
</dbReference>
<dbReference type="InterPro" id="IPR036390">
    <property type="entry name" value="WH_DNA-bd_sf"/>
</dbReference>
<keyword evidence="8" id="KW-0010">Activator</keyword>
<evidence type="ECO:0000256" key="5">
    <source>
        <dbReference type="ARBA" id="ARBA00022491"/>
    </source>
</evidence>
<dbReference type="InterPro" id="IPR036421">
    <property type="entry name" value="Fe_dep_repressor_sf"/>
</dbReference>
<protein>
    <recommendedName>
        <fullName evidence="11">Manganese transport regulator</fullName>
    </recommendedName>
</protein>
<comment type="caution">
    <text evidence="13">The sequence shown here is derived from an EMBL/GenBank/DDBJ whole genome shotgun (WGS) entry which is preliminary data.</text>
</comment>
<dbReference type="InterPro" id="IPR007167">
    <property type="entry name" value="Fe-transptr_FeoA-like"/>
</dbReference>
<dbReference type="Gene3D" id="1.10.10.10">
    <property type="entry name" value="Winged helix-like DNA-binding domain superfamily/Winged helix DNA-binding domain"/>
    <property type="match status" value="1"/>
</dbReference>
<dbReference type="GO" id="GO:0003700">
    <property type="term" value="F:DNA-binding transcription factor activity"/>
    <property type="evidence" value="ECO:0007669"/>
    <property type="project" value="InterPro"/>
</dbReference>
<evidence type="ECO:0000256" key="6">
    <source>
        <dbReference type="ARBA" id="ARBA00023015"/>
    </source>
</evidence>
<dbReference type="EMBL" id="JACBZY010000001">
    <property type="protein sequence ID" value="NYG97971.1"/>
    <property type="molecule type" value="Genomic_DNA"/>
</dbReference>
<evidence type="ECO:0000256" key="8">
    <source>
        <dbReference type="ARBA" id="ARBA00023159"/>
    </source>
</evidence>
<evidence type="ECO:0000256" key="1">
    <source>
        <dbReference type="ARBA" id="ARBA00004496"/>
    </source>
</evidence>
<dbReference type="PANTHER" id="PTHR33238">
    <property type="entry name" value="IRON (METAL) DEPENDENT REPRESSOR, DTXR FAMILY"/>
    <property type="match status" value="1"/>
</dbReference>
<comment type="subunit">
    <text evidence="3">Homodimer.</text>
</comment>
<dbReference type="GO" id="GO:0045892">
    <property type="term" value="P:negative regulation of DNA-templated transcription"/>
    <property type="evidence" value="ECO:0007669"/>
    <property type="project" value="TreeGrafter"/>
</dbReference>
<dbReference type="Pfam" id="PF02742">
    <property type="entry name" value="Fe_dep_repr_C"/>
    <property type="match status" value="1"/>
</dbReference>
<reference evidence="13 14" key="1">
    <citation type="submission" date="2020-07" db="EMBL/GenBank/DDBJ databases">
        <title>Sequencing the genomes of 1000 actinobacteria strains.</title>
        <authorList>
            <person name="Klenk H.-P."/>
        </authorList>
    </citation>
    <scope>NUCLEOTIDE SEQUENCE [LARGE SCALE GENOMIC DNA]</scope>
    <source>
        <strain evidence="13 14">DSM 23141</strain>
    </source>
</reference>
<comment type="subcellular location">
    <subcellularLocation>
        <location evidence="1">Cytoplasm</location>
    </subcellularLocation>
</comment>
<keyword evidence="9" id="KW-0804">Transcription</keyword>
<dbReference type="PROSITE" id="PS50944">
    <property type="entry name" value="HTH_DTXR"/>
    <property type="match status" value="1"/>
</dbReference>
<dbReference type="InterPro" id="IPR022687">
    <property type="entry name" value="HTH_DTXR"/>
</dbReference>
<evidence type="ECO:0000256" key="4">
    <source>
        <dbReference type="ARBA" id="ARBA00022490"/>
    </source>
</evidence>
<dbReference type="InterPro" id="IPR050536">
    <property type="entry name" value="DtxR_MntR_Metal-Reg"/>
</dbReference>
<evidence type="ECO:0000256" key="3">
    <source>
        <dbReference type="ARBA" id="ARBA00011738"/>
    </source>
</evidence>
<keyword evidence="7" id="KW-0238">DNA-binding</keyword>
<keyword evidence="10" id="KW-0464">Manganese</keyword>
<accession>A0A852Y9U0</accession>
<dbReference type="Pfam" id="PF01325">
    <property type="entry name" value="Fe_dep_repress"/>
    <property type="match status" value="1"/>
</dbReference>
<evidence type="ECO:0000256" key="10">
    <source>
        <dbReference type="ARBA" id="ARBA00023211"/>
    </source>
</evidence>
<dbReference type="PANTHER" id="PTHR33238:SF11">
    <property type="entry name" value="TRANSCRIPTIONAL REGULATOR MNTR"/>
    <property type="match status" value="1"/>
</dbReference>
<evidence type="ECO:0000256" key="9">
    <source>
        <dbReference type="ARBA" id="ARBA00023163"/>
    </source>
</evidence>
<evidence type="ECO:0000256" key="11">
    <source>
        <dbReference type="ARBA" id="ARBA00032593"/>
    </source>
</evidence>
<evidence type="ECO:0000259" key="12">
    <source>
        <dbReference type="PROSITE" id="PS50944"/>
    </source>
</evidence>
<name>A0A852Y9U0_9MICO</name>
<dbReference type="SMART" id="SM00529">
    <property type="entry name" value="HTH_DTXR"/>
    <property type="match status" value="1"/>
</dbReference>
<dbReference type="SUPFAM" id="SSF50037">
    <property type="entry name" value="C-terminal domain of transcriptional repressors"/>
    <property type="match status" value="1"/>
</dbReference>
<dbReference type="InterPro" id="IPR011991">
    <property type="entry name" value="ArsR-like_HTH"/>
</dbReference>
<dbReference type="FunFam" id="1.10.60.10:FF:000004">
    <property type="entry name" value="DtxR family transcriptional regulator"/>
    <property type="match status" value="1"/>
</dbReference>
<dbReference type="RefSeq" id="WP_179565038.1">
    <property type="nucleotide sequence ID" value="NZ_JACBZY010000001.1"/>
</dbReference>
<keyword evidence="4" id="KW-0963">Cytoplasm</keyword>
<dbReference type="SUPFAM" id="SSF46785">
    <property type="entry name" value="Winged helix' DNA-binding domain"/>
    <property type="match status" value="1"/>
</dbReference>
<dbReference type="GO" id="GO:0003677">
    <property type="term" value="F:DNA binding"/>
    <property type="evidence" value="ECO:0007669"/>
    <property type="project" value="UniProtKB-KW"/>
</dbReference>
<organism evidence="13 14">
    <name type="scientific">Schumannella luteola</name>
    <dbReference type="NCBI Taxonomy" id="472059"/>
    <lineage>
        <taxon>Bacteria</taxon>
        <taxon>Bacillati</taxon>
        <taxon>Actinomycetota</taxon>
        <taxon>Actinomycetes</taxon>
        <taxon>Micrococcales</taxon>
        <taxon>Microbacteriaceae</taxon>
        <taxon>Schumannella</taxon>
    </lineage>
</organism>
<keyword evidence="6" id="KW-0805">Transcription regulation</keyword>
<dbReference type="SUPFAM" id="SSF47979">
    <property type="entry name" value="Iron-dependent repressor protein, dimerization domain"/>
    <property type="match status" value="1"/>
</dbReference>
<proteinExistence type="inferred from homology"/>